<dbReference type="AlphaFoldDB" id="A0A0E2Z7L4"/>
<dbReference type="InterPro" id="IPR050833">
    <property type="entry name" value="Poly_Biosynth_Transport"/>
</dbReference>
<evidence type="ECO:0000313" key="7">
    <source>
        <dbReference type="EMBL" id="KFI19565.1"/>
    </source>
</evidence>
<dbReference type="GO" id="GO:0005886">
    <property type="term" value="C:plasma membrane"/>
    <property type="evidence" value="ECO:0007669"/>
    <property type="project" value="UniProtKB-SubCell"/>
</dbReference>
<feature type="transmembrane region" description="Helical" evidence="6">
    <location>
        <begin position="153"/>
        <end position="174"/>
    </location>
</feature>
<dbReference type="Pfam" id="PF01943">
    <property type="entry name" value="Polysacc_synt"/>
    <property type="match status" value="1"/>
</dbReference>
<dbReference type="HOGENOM" id="CLU_022017_5_4_6"/>
<comment type="caution">
    <text evidence="7">The sequence shown here is derived from an EMBL/GenBank/DDBJ whole genome shotgun (WGS) entry which is preliminary data.</text>
</comment>
<accession>A0A0E2Z7L4</accession>
<feature type="transmembrane region" description="Helical" evidence="6">
    <location>
        <begin position="297"/>
        <end position="316"/>
    </location>
</feature>
<dbReference type="InterPro" id="IPR002797">
    <property type="entry name" value="Polysacc_synth"/>
</dbReference>
<feature type="transmembrane region" description="Helical" evidence="6">
    <location>
        <begin position="257"/>
        <end position="277"/>
    </location>
</feature>
<keyword evidence="4 6" id="KW-1133">Transmembrane helix</keyword>
<proteinExistence type="predicted"/>
<protein>
    <submittedName>
        <fullName evidence="7">Polysaccharide biosynthesis protein</fullName>
    </submittedName>
</protein>
<comment type="subcellular location">
    <subcellularLocation>
        <location evidence="1">Cell membrane</location>
        <topology evidence="1">Multi-pass membrane protein</topology>
    </subcellularLocation>
</comment>
<keyword evidence="3 6" id="KW-0812">Transmembrane</keyword>
<keyword evidence="2" id="KW-1003">Cell membrane</keyword>
<feature type="transmembrane region" description="Helical" evidence="6">
    <location>
        <begin position="180"/>
        <end position="199"/>
    </location>
</feature>
<sequence>MVEVVARAVTLRHRLLPALLAAGGVLPAGLALNYALNVVLARVLPIEGYGLFAYAQSLASVLALAAALGFSSSMMRLVAAYRAQGRDALLLGAVKGSFALVCLAGVAIALVLLAIAWLAPAHRSGLLWTSLLLLPLTIDVWRESTMRGLHRTVAAILPRQVFLPLLTLLVVLALGLEDTGLILATFAGILVALELVGLLQLRKALGFLSTVQPRWAMRQWLRVSLPMGLAALANLGINRWDVVVLGFIAGLDVAGPYAAAARTALLASLVLRVVNLVVGPMLAELYHRGDHHHFRRLLLLGAGGATVLGLPLYLAALLYPEQILSLFGPGYQDAALLLQILATAQFVNLATGPVGLALTMARHEMSNLRVTMLAGVVSLIALLVLVPWQGAVGAAVATASATVLLNVAAAIVAWRHFRIRP</sequence>
<gene>
    <name evidence="7" type="ORF">IB75_07950</name>
</gene>
<evidence type="ECO:0000256" key="4">
    <source>
        <dbReference type="ARBA" id="ARBA00022989"/>
    </source>
</evidence>
<dbReference type="PANTHER" id="PTHR30250">
    <property type="entry name" value="PST FAMILY PREDICTED COLANIC ACID TRANSPORTER"/>
    <property type="match status" value="1"/>
</dbReference>
<dbReference type="OrthoDB" id="5240734at2"/>
<feature type="transmembrane region" description="Helical" evidence="6">
    <location>
        <begin position="220"/>
        <end position="237"/>
    </location>
</feature>
<feature type="transmembrane region" description="Helical" evidence="6">
    <location>
        <begin position="394"/>
        <end position="414"/>
    </location>
</feature>
<reference evidence="7 8" key="1">
    <citation type="submission" date="2014-07" db="EMBL/GenBank/DDBJ databases">
        <title>Comparative analysis of Nitrosococcus oceani genome inventories of strains from Pacific and Atlantic gyres.</title>
        <authorList>
            <person name="Lim C.K."/>
            <person name="Wang L."/>
            <person name="Sayavedra-Soto L.A."/>
            <person name="Klotz M.G."/>
        </authorList>
    </citation>
    <scope>NUCLEOTIDE SEQUENCE [LARGE SCALE GENOMIC DNA]</scope>
    <source>
        <strain evidence="7 8">C-27</strain>
    </source>
</reference>
<dbReference type="PANTHER" id="PTHR30250:SF11">
    <property type="entry name" value="O-ANTIGEN TRANSPORTER-RELATED"/>
    <property type="match status" value="1"/>
</dbReference>
<evidence type="ECO:0000256" key="2">
    <source>
        <dbReference type="ARBA" id="ARBA00022475"/>
    </source>
</evidence>
<dbReference type="EMBL" id="JPGN01000048">
    <property type="protein sequence ID" value="KFI19565.1"/>
    <property type="molecule type" value="Genomic_DNA"/>
</dbReference>
<dbReference type="Proteomes" id="UP000028839">
    <property type="component" value="Unassembled WGS sequence"/>
</dbReference>
<evidence type="ECO:0000256" key="3">
    <source>
        <dbReference type="ARBA" id="ARBA00022692"/>
    </source>
</evidence>
<feature type="transmembrane region" description="Helical" evidence="6">
    <location>
        <begin position="125"/>
        <end position="141"/>
    </location>
</feature>
<organism evidence="7 8">
    <name type="scientific">Nitrosococcus oceani C-27</name>
    <dbReference type="NCBI Taxonomy" id="314279"/>
    <lineage>
        <taxon>Bacteria</taxon>
        <taxon>Pseudomonadati</taxon>
        <taxon>Pseudomonadota</taxon>
        <taxon>Gammaproteobacteria</taxon>
        <taxon>Chromatiales</taxon>
        <taxon>Chromatiaceae</taxon>
        <taxon>Nitrosococcus</taxon>
    </lineage>
</organism>
<evidence type="ECO:0000256" key="5">
    <source>
        <dbReference type="ARBA" id="ARBA00023136"/>
    </source>
</evidence>
<feature type="transmembrane region" description="Helical" evidence="6">
    <location>
        <begin position="98"/>
        <end position="119"/>
    </location>
</feature>
<feature type="transmembrane region" description="Helical" evidence="6">
    <location>
        <begin position="370"/>
        <end position="388"/>
    </location>
</feature>
<evidence type="ECO:0000256" key="6">
    <source>
        <dbReference type="SAM" id="Phobius"/>
    </source>
</evidence>
<name>A0A0E2Z7L4_9GAMM</name>
<evidence type="ECO:0000256" key="1">
    <source>
        <dbReference type="ARBA" id="ARBA00004651"/>
    </source>
</evidence>
<feature type="transmembrane region" description="Helical" evidence="6">
    <location>
        <begin position="55"/>
        <end position="78"/>
    </location>
</feature>
<evidence type="ECO:0000313" key="8">
    <source>
        <dbReference type="Proteomes" id="UP000028839"/>
    </source>
</evidence>
<feature type="transmembrane region" description="Helical" evidence="6">
    <location>
        <begin position="336"/>
        <end position="358"/>
    </location>
</feature>
<keyword evidence="5 6" id="KW-0472">Membrane</keyword>